<dbReference type="PANTHER" id="PTHR43861">
    <property type="entry name" value="TRANS-ACONITATE 2-METHYLTRANSFERASE-RELATED"/>
    <property type="match status" value="1"/>
</dbReference>
<evidence type="ECO:0000313" key="3">
    <source>
        <dbReference type="Proteomes" id="UP000230767"/>
    </source>
</evidence>
<dbReference type="GO" id="GO:0008757">
    <property type="term" value="F:S-adenosylmethionine-dependent methyltransferase activity"/>
    <property type="evidence" value="ECO:0007669"/>
    <property type="project" value="InterPro"/>
</dbReference>
<evidence type="ECO:0000259" key="1">
    <source>
        <dbReference type="Pfam" id="PF08241"/>
    </source>
</evidence>
<dbReference type="Gene3D" id="3.40.50.150">
    <property type="entry name" value="Vaccinia Virus protein VP39"/>
    <property type="match status" value="1"/>
</dbReference>
<proteinExistence type="predicted"/>
<protein>
    <recommendedName>
        <fullName evidence="1">Methyltransferase type 11 domain-containing protein</fullName>
    </recommendedName>
</protein>
<organism evidence="2 3">
    <name type="scientific">Candidatus Nealsonbacteria bacterium CG_4_10_14_0_8_um_filter_37_14</name>
    <dbReference type="NCBI Taxonomy" id="1974684"/>
    <lineage>
        <taxon>Bacteria</taxon>
        <taxon>Candidatus Nealsoniibacteriota</taxon>
    </lineage>
</organism>
<dbReference type="CDD" id="cd02440">
    <property type="entry name" value="AdoMet_MTases"/>
    <property type="match status" value="1"/>
</dbReference>
<evidence type="ECO:0000313" key="2">
    <source>
        <dbReference type="EMBL" id="PIY89514.1"/>
    </source>
</evidence>
<name>A0A2M7R7R0_9BACT</name>
<comment type="caution">
    <text evidence="2">The sequence shown here is derived from an EMBL/GenBank/DDBJ whole genome shotgun (WGS) entry which is preliminary data.</text>
</comment>
<dbReference type="InterPro" id="IPR013216">
    <property type="entry name" value="Methyltransf_11"/>
</dbReference>
<feature type="domain" description="Methyltransferase type 11" evidence="1">
    <location>
        <begin position="43"/>
        <end position="130"/>
    </location>
</feature>
<gene>
    <name evidence="2" type="ORF">COY73_00720</name>
</gene>
<sequence length="204" mass="23644">MKTDLYNQKYTSYIDKRGIFLRYSLELKAVLKCLNPQATDKILEIGCDKGRLVKEIKKYSKNVIGIDINREAVKMAVTSNIVEMDGTDTNFPPNSFDKIYSCHTIEHISNLNKFFKEIDRILKPGGIVVISYPIEIFRGSNALFDAFFVYQNLLAARELHLHRLNPGKIKKLIVSINLDYLKSEIHFRPFPSYYTVLRKKIYAI</sequence>
<dbReference type="SUPFAM" id="SSF53335">
    <property type="entry name" value="S-adenosyl-L-methionine-dependent methyltransferases"/>
    <property type="match status" value="1"/>
</dbReference>
<dbReference type="AlphaFoldDB" id="A0A2M7R7R0"/>
<dbReference type="Proteomes" id="UP000230767">
    <property type="component" value="Unassembled WGS sequence"/>
</dbReference>
<dbReference type="EMBL" id="PFLW01000021">
    <property type="protein sequence ID" value="PIY89514.1"/>
    <property type="molecule type" value="Genomic_DNA"/>
</dbReference>
<dbReference type="Pfam" id="PF08241">
    <property type="entry name" value="Methyltransf_11"/>
    <property type="match status" value="1"/>
</dbReference>
<reference evidence="3" key="1">
    <citation type="submission" date="2017-09" db="EMBL/GenBank/DDBJ databases">
        <title>Depth-based differentiation of microbial function through sediment-hosted aquifers and enrichment of novel symbionts in the deep terrestrial subsurface.</title>
        <authorList>
            <person name="Probst A.J."/>
            <person name="Ladd B."/>
            <person name="Jarett J.K."/>
            <person name="Geller-Mcgrath D.E."/>
            <person name="Sieber C.M.K."/>
            <person name="Emerson J.B."/>
            <person name="Anantharaman K."/>
            <person name="Thomas B.C."/>
            <person name="Malmstrom R."/>
            <person name="Stieglmeier M."/>
            <person name="Klingl A."/>
            <person name="Woyke T."/>
            <person name="Ryan C.M."/>
            <person name="Banfield J.F."/>
        </authorList>
    </citation>
    <scope>NUCLEOTIDE SEQUENCE [LARGE SCALE GENOMIC DNA]</scope>
</reference>
<accession>A0A2M7R7R0</accession>
<dbReference type="InterPro" id="IPR029063">
    <property type="entry name" value="SAM-dependent_MTases_sf"/>
</dbReference>